<comment type="similarity">
    <text evidence="1">Belongs to the leucine-binding protein family.</text>
</comment>
<evidence type="ECO:0000256" key="3">
    <source>
        <dbReference type="SAM" id="SignalP"/>
    </source>
</evidence>
<dbReference type="PANTHER" id="PTHR47235">
    <property type="entry name" value="BLR6548 PROTEIN"/>
    <property type="match status" value="1"/>
</dbReference>
<evidence type="ECO:0000313" key="6">
    <source>
        <dbReference type="Proteomes" id="UP000244892"/>
    </source>
</evidence>
<dbReference type="SUPFAM" id="SSF53822">
    <property type="entry name" value="Periplasmic binding protein-like I"/>
    <property type="match status" value="1"/>
</dbReference>
<dbReference type="Pfam" id="PF13458">
    <property type="entry name" value="Peripla_BP_6"/>
    <property type="match status" value="1"/>
</dbReference>
<keyword evidence="6" id="KW-1185">Reference proteome</keyword>
<dbReference type="PANTHER" id="PTHR47235:SF1">
    <property type="entry name" value="BLR6548 PROTEIN"/>
    <property type="match status" value="1"/>
</dbReference>
<sequence>MLFSPSRFLRRVALATCVSLTFPAVASADILIGHPAGVTGAVAAGVQENLIGARAVFDAVNAQGGVHGQRIVLRTLDDGFKPEKTAELARQLIDEGALALFMTRGTPNTEAVLPLLKAAKVPLVGPSTGASQLHQPVNRFVFNVRSSYQAETTRVVEHIRLMGLERLAIVQVDDSFGRDAVQGALAALQRIGKAPVLHETYNRDKPDFSALVPLIVKADPQAVLFIGSSAPIAEAITQLRQAEHSAQAITLSNNASAGFIKALGPHARGVVVSQVFPWERSHRTAFIRDAQALIAKQSGVTLTQAMLEGVAAAKVLVEGLQRAGRNPTREGLRDALEGLNHFDLGGLTLSYGPQDHSGLRFVDIAIVDREGHFRR</sequence>
<gene>
    <name evidence="5" type="ORF">DEH84_04060</name>
</gene>
<dbReference type="EMBL" id="CP029210">
    <property type="protein sequence ID" value="AWI52682.1"/>
    <property type="molecule type" value="Genomic_DNA"/>
</dbReference>
<evidence type="ECO:0000256" key="1">
    <source>
        <dbReference type="ARBA" id="ARBA00010062"/>
    </source>
</evidence>
<feature type="signal peptide" evidence="3">
    <location>
        <begin position="1"/>
        <end position="28"/>
    </location>
</feature>
<accession>A0A2U8FNR4</accession>
<feature type="domain" description="Leucine-binding protein" evidence="4">
    <location>
        <begin position="31"/>
        <end position="365"/>
    </location>
</feature>
<dbReference type="RefSeq" id="WP_109034993.1">
    <property type="nucleotide sequence ID" value="NZ_CP029210.1"/>
</dbReference>
<proteinExistence type="inferred from homology"/>
<dbReference type="InterPro" id="IPR028082">
    <property type="entry name" value="Peripla_BP_I"/>
</dbReference>
<evidence type="ECO:0000256" key="2">
    <source>
        <dbReference type="ARBA" id="ARBA00022729"/>
    </source>
</evidence>
<protein>
    <submittedName>
        <fullName evidence="5">Amino acid ABC transporter substrate-binding protein</fullName>
    </submittedName>
</protein>
<evidence type="ECO:0000313" key="5">
    <source>
        <dbReference type="EMBL" id="AWI52682.1"/>
    </source>
</evidence>
<dbReference type="OrthoDB" id="9777352at2"/>
<feature type="chain" id="PRO_5015981779" evidence="3">
    <location>
        <begin position="29"/>
        <end position="375"/>
    </location>
</feature>
<reference evidence="5 6" key="1">
    <citation type="submission" date="2018-05" db="EMBL/GenBank/DDBJ databases">
        <title>complete genome sequence of Aquabacterium olei NBRC 110486.</title>
        <authorList>
            <person name="Tang B."/>
            <person name="Chang J."/>
            <person name="Zhang L."/>
            <person name="Yang H."/>
        </authorList>
    </citation>
    <scope>NUCLEOTIDE SEQUENCE [LARGE SCALE GENOMIC DNA]</scope>
    <source>
        <strain evidence="5 6">NBRC 110486</strain>
    </source>
</reference>
<evidence type="ECO:0000259" key="4">
    <source>
        <dbReference type="Pfam" id="PF13458"/>
    </source>
</evidence>
<name>A0A2U8FNR4_9BURK</name>
<dbReference type="AlphaFoldDB" id="A0A2U8FNR4"/>
<dbReference type="CDD" id="cd06326">
    <property type="entry name" value="PBP1_ABC_ligand_binding-like"/>
    <property type="match status" value="1"/>
</dbReference>
<dbReference type="KEGG" id="aon:DEH84_04060"/>
<organism evidence="5 6">
    <name type="scientific">Aquabacterium olei</name>
    <dbReference type="NCBI Taxonomy" id="1296669"/>
    <lineage>
        <taxon>Bacteria</taxon>
        <taxon>Pseudomonadati</taxon>
        <taxon>Pseudomonadota</taxon>
        <taxon>Betaproteobacteria</taxon>
        <taxon>Burkholderiales</taxon>
        <taxon>Aquabacterium</taxon>
    </lineage>
</organism>
<dbReference type="InterPro" id="IPR028081">
    <property type="entry name" value="Leu-bd"/>
</dbReference>
<dbReference type="Proteomes" id="UP000244892">
    <property type="component" value="Chromosome"/>
</dbReference>
<keyword evidence="2 3" id="KW-0732">Signal</keyword>
<dbReference type="Gene3D" id="3.40.50.2300">
    <property type="match status" value="2"/>
</dbReference>